<gene>
    <name evidence="2" type="ORF">PIB30_099420</name>
</gene>
<name>A0ABU6RX92_9FABA</name>
<feature type="non-terminal residue" evidence="2">
    <location>
        <position position="57"/>
    </location>
</feature>
<reference evidence="2 3" key="1">
    <citation type="journal article" date="2023" name="Plants (Basel)">
        <title>Bridging the Gap: Combining Genomics and Transcriptomics Approaches to Understand Stylosanthes scabra, an Orphan Legume from the Brazilian Caatinga.</title>
        <authorList>
            <person name="Ferreira-Neto J.R.C."/>
            <person name="da Silva M.D."/>
            <person name="Binneck E."/>
            <person name="de Melo N.F."/>
            <person name="da Silva R.H."/>
            <person name="de Melo A.L.T.M."/>
            <person name="Pandolfi V."/>
            <person name="Bustamante F.O."/>
            <person name="Brasileiro-Vidal A.C."/>
            <person name="Benko-Iseppon A.M."/>
        </authorList>
    </citation>
    <scope>NUCLEOTIDE SEQUENCE [LARGE SCALE GENOMIC DNA]</scope>
    <source>
        <tissue evidence="2">Leaves</tissue>
    </source>
</reference>
<protein>
    <submittedName>
        <fullName evidence="2">Uncharacterized protein</fullName>
    </submittedName>
</protein>
<organism evidence="2 3">
    <name type="scientific">Stylosanthes scabra</name>
    <dbReference type="NCBI Taxonomy" id="79078"/>
    <lineage>
        <taxon>Eukaryota</taxon>
        <taxon>Viridiplantae</taxon>
        <taxon>Streptophyta</taxon>
        <taxon>Embryophyta</taxon>
        <taxon>Tracheophyta</taxon>
        <taxon>Spermatophyta</taxon>
        <taxon>Magnoliopsida</taxon>
        <taxon>eudicotyledons</taxon>
        <taxon>Gunneridae</taxon>
        <taxon>Pentapetalae</taxon>
        <taxon>rosids</taxon>
        <taxon>fabids</taxon>
        <taxon>Fabales</taxon>
        <taxon>Fabaceae</taxon>
        <taxon>Papilionoideae</taxon>
        <taxon>50 kb inversion clade</taxon>
        <taxon>dalbergioids sensu lato</taxon>
        <taxon>Dalbergieae</taxon>
        <taxon>Pterocarpus clade</taxon>
        <taxon>Stylosanthes</taxon>
    </lineage>
</organism>
<comment type="caution">
    <text evidence="2">The sequence shown here is derived from an EMBL/GenBank/DDBJ whole genome shotgun (WGS) entry which is preliminary data.</text>
</comment>
<proteinExistence type="predicted"/>
<accession>A0ABU6RX92</accession>
<dbReference type="EMBL" id="JASCZI010032864">
    <property type="protein sequence ID" value="MED6128595.1"/>
    <property type="molecule type" value="Genomic_DNA"/>
</dbReference>
<dbReference type="Proteomes" id="UP001341840">
    <property type="component" value="Unassembled WGS sequence"/>
</dbReference>
<evidence type="ECO:0000313" key="2">
    <source>
        <dbReference type="EMBL" id="MED6128595.1"/>
    </source>
</evidence>
<feature type="compositionally biased region" description="Polar residues" evidence="1">
    <location>
        <begin position="40"/>
        <end position="49"/>
    </location>
</feature>
<sequence length="57" mass="6853">LYSSWERYPLHRGITCTIRCTCQDRSVSRTHRKQMRTHPSVDSEQNEGQKWNFKPSE</sequence>
<keyword evidence="3" id="KW-1185">Reference proteome</keyword>
<feature type="non-terminal residue" evidence="2">
    <location>
        <position position="1"/>
    </location>
</feature>
<evidence type="ECO:0000256" key="1">
    <source>
        <dbReference type="SAM" id="MobiDB-lite"/>
    </source>
</evidence>
<feature type="region of interest" description="Disordered" evidence="1">
    <location>
        <begin position="28"/>
        <end position="57"/>
    </location>
</feature>
<evidence type="ECO:0000313" key="3">
    <source>
        <dbReference type="Proteomes" id="UP001341840"/>
    </source>
</evidence>